<feature type="transmembrane region" description="Helical" evidence="7">
    <location>
        <begin position="191"/>
        <end position="212"/>
    </location>
</feature>
<dbReference type="Pfam" id="PF00474">
    <property type="entry name" value="SSF"/>
    <property type="match status" value="1"/>
</dbReference>
<comment type="subcellular location">
    <subcellularLocation>
        <location evidence="1">Membrane</location>
        <topology evidence="1">Multi-pass membrane protein</topology>
    </subcellularLocation>
</comment>
<dbReference type="Proteomes" id="UP001209878">
    <property type="component" value="Unassembled WGS sequence"/>
</dbReference>
<evidence type="ECO:0000313" key="9">
    <source>
        <dbReference type="Proteomes" id="UP001209878"/>
    </source>
</evidence>
<comment type="similarity">
    <text evidence="2 6">Belongs to the sodium:solute symporter (SSF) (TC 2.A.21) family.</text>
</comment>
<feature type="transmembrane region" description="Helical" evidence="7">
    <location>
        <begin position="16"/>
        <end position="42"/>
    </location>
</feature>
<evidence type="ECO:0000313" key="8">
    <source>
        <dbReference type="EMBL" id="KAK2179095.1"/>
    </source>
</evidence>
<evidence type="ECO:0000256" key="2">
    <source>
        <dbReference type="ARBA" id="ARBA00006434"/>
    </source>
</evidence>
<feature type="transmembrane region" description="Helical" evidence="7">
    <location>
        <begin position="152"/>
        <end position="170"/>
    </location>
</feature>
<proteinExistence type="inferred from homology"/>
<name>A0AAD9NQX0_RIDPI</name>
<evidence type="ECO:0000256" key="7">
    <source>
        <dbReference type="SAM" id="Phobius"/>
    </source>
</evidence>
<evidence type="ECO:0000256" key="6">
    <source>
        <dbReference type="RuleBase" id="RU362091"/>
    </source>
</evidence>
<feature type="transmembrane region" description="Helical" evidence="7">
    <location>
        <begin position="259"/>
        <end position="279"/>
    </location>
</feature>
<reference evidence="8" key="1">
    <citation type="journal article" date="2023" name="Mol. Biol. Evol.">
        <title>Third-Generation Sequencing Reveals the Adaptive Role of the Epigenome in Three Deep-Sea Polychaetes.</title>
        <authorList>
            <person name="Perez M."/>
            <person name="Aroh O."/>
            <person name="Sun Y."/>
            <person name="Lan Y."/>
            <person name="Juniper S.K."/>
            <person name="Young C.R."/>
            <person name="Angers B."/>
            <person name="Qian P.Y."/>
        </authorList>
    </citation>
    <scope>NUCLEOTIDE SEQUENCE</scope>
    <source>
        <strain evidence="8">R07B-5</strain>
    </source>
</reference>
<sequence>MPEYLQKRFGGQRIRVYLAVLALLLSIFTKVSADLFAGAIFLKLALGWSLYGAIILLLAIAALFAILGGLTAVIWTDFIQTIIMLVGAFYLMIKSFLWVGGYQGVLDQYPTAYPNTTVYHMAHPELNYSYTACGKPPENAFHLVRSPEDPDLPWPGVFFGLTVSAVWYWCSDQVIVQRALAAKNLSHAKAGCILAGYLKFLPMWLMVVPGMIARIMFKDTVGCADPDVCFNECGSASGCSNIAYPKLVLKLMPSGARGLMIAVMMSALMSSLTSIFNSSSTLFTMDIWRRFRRDCSEAELMIVGRVFVLFMVGVGIAWIPIVQSFSELFHYIQSVTSFLAPPICAVYVLAVLWARINEKGAFWGLMVGLAIGLSRFITESCYPKVPCGDADSTPSIIKSVHYLHFGILLFGIVCIVTIVISVLTEPIDKKHLVRLLFWNRNSADERVDMFDMQSSKARRRAGGGGIDNPAMRYDGSTCQIESTNGTSIETERDLSDAPCWKRAGFWVCGIEKTPTMELTEDEQRALDTKNTSLVEVTTWKRANNINAVILITLAVFVWGFFA</sequence>
<feature type="transmembrane region" description="Helical" evidence="7">
    <location>
        <begin position="360"/>
        <end position="377"/>
    </location>
</feature>
<dbReference type="PANTHER" id="PTHR11819:SF195">
    <property type="entry name" value="SODIUM_GLUCOSE COTRANSPORTER 4"/>
    <property type="match status" value="1"/>
</dbReference>
<keyword evidence="4 7" id="KW-1133">Transmembrane helix</keyword>
<dbReference type="AlphaFoldDB" id="A0AAD9NQX0"/>
<feature type="transmembrane region" description="Helical" evidence="7">
    <location>
        <begin position="48"/>
        <end position="75"/>
    </location>
</feature>
<feature type="transmembrane region" description="Helical" evidence="7">
    <location>
        <begin position="331"/>
        <end position="353"/>
    </location>
</feature>
<dbReference type="Gene3D" id="1.20.1730.10">
    <property type="entry name" value="Sodium/glucose cotransporter"/>
    <property type="match status" value="1"/>
</dbReference>
<evidence type="ECO:0000256" key="1">
    <source>
        <dbReference type="ARBA" id="ARBA00004141"/>
    </source>
</evidence>
<dbReference type="EMBL" id="JAODUO010000514">
    <property type="protein sequence ID" value="KAK2179095.1"/>
    <property type="molecule type" value="Genomic_DNA"/>
</dbReference>
<dbReference type="NCBIfam" id="TIGR00813">
    <property type="entry name" value="sss"/>
    <property type="match status" value="1"/>
</dbReference>
<gene>
    <name evidence="8" type="ORF">NP493_514g01000</name>
</gene>
<evidence type="ECO:0000256" key="5">
    <source>
        <dbReference type="ARBA" id="ARBA00023136"/>
    </source>
</evidence>
<dbReference type="PROSITE" id="PS00457">
    <property type="entry name" value="NA_SOLUT_SYMP_2"/>
    <property type="match status" value="1"/>
</dbReference>
<keyword evidence="3 7" id="KW-0812">Transmembrane</keyword>
<dbReference type="GO" id="GO:0005412">
    <property type="term" value="F:D-glucose:sodium symporter activity"/>
    <property type="evidence" value="ECO:0007669"/>
    <property type="project" value="TreeGrafter"/>
</dbReference>
<dbReference type="InterPro" id="IPR038377">
    <property type="entry name" value="Na/Glc_symporter_sf"/>
</dbReference>
<feature type="transmembrane region" description="Helical" evidence="7">
    <location>
        <begin position="545"/>
        <end position="561"/>
    </location>
</feature>
<keyword evidence="5 7" id="KW-0472">Membrane</keyword>
<comment type="caution">
    <text evidence="8">The sequence shown here is derived from an EMBL/GenBank/DDBJ whole genome shotgun (WGS) entry which is preliminary data.</text>
</comment>
<keyword evidence="9" id="KW-1185">Reference proteome</keyword>
<dbReference type="InterPro" id="IPR001734">
    <property type="entry name" value="Na/solute_symporter"/>
</dbReference>
<feature type="transmembrane region" description="Helical" evidence="7">
    <location>
        <begin position="300"/>
        <end position="319"/>
    </location>
</feature>
<evidence type="ECO:0008006" key="10">
    <source>
        <dbReference type="Google" id="ProtNLM"/>
    </source>
</evidence>
<accession>A0AAD9NQX0</accession>
<feature type="transmembrane region" description="Helical" evidence="7">
    <location>
        <begin position="82"/>
        <end position="101"/>
    </location>
</feature>
<protein>
    <recommendedName>
        <fullName evidence="10">Sodium/glucose cotransporter 4</fullName>
    </recommendedName>
</protein>
<evidence type="ECO:0000256" key="4">
    <source>
        <dbReference type="ARBA" id="ARBA00022989"/>
    </source>
</evidence>
<organism evidence="8 9">
    <name type="scientific">Ridgeia piscesae</name>
    <name type="common">Tubeworm</name>
    <dbReference type="NCBI Taxonomy" id="27915"/>
    <lineage>
        <taxon>Eukaryota</taxon>
        <taxon>Metazoa</taxon>
        <taxon>Spiralia</taxon>
        <taxon>Lophotrochozoa</taxon>
        <taxon>Annelida</taxon>
        <taxon>Polychaeta</taxon>
        <taxon>Sedentaria</taxon>
        <taxon>Canalipalpata</taxon>
        <taxon>Sabellida</taxon>
        <taxon>Siboglinidae</taxon>
        <taxon>Ridgeia</taxon>
    </lineage>
</organism>
<dbReference type="PANTHER" id="PTHR11819">
    <property type="entry name" value="SOLUTE CARRIER FAMILY 5"/>
    <property type="match status" value="1"/>
</dbReference>
<feature type="transmembrane region" description="Helical" evidence="7">
    <location>
        <begin position="402"/>
        <end position="424"/>
    </location>
</feature>
<evidence type="ECO:0000256" key="3">
    <source>
        <dbReference type="ARBA" id="ARBA00022692"/>
    </source>
</evidence>
<dbReference type="InterPro" id="IPR018212">
    <property type="entry name" value="Na/solute_symporter_CS"/>
</dbReference>
<dbReference type="PROSITE" id="PS50283">
    <property type="entry name" value="NA_SOLUT_SYMP_3"/>
    <property type="match status" value="1"/>
</dbReference>
<dbReference type="GO" id="GO:0005886">
    <property type="term" value="C:plasma membrane"/>
    <property type="evidence" value="ECO:0007669"/>
    <property type="project" value="TreeGrafter"/>
</dbReference>